<feature type="region of interest" description="Disordered" evidence="1">
    <location>
        <begin position="293"/>
        <end position="312"/>
    </location>
</feature>
<feature type="compositionally biased region" description="Acidic residues" evidence="1">
    <location>
        <begin position="57"/>
        <end position="68"/>
    </location>
</feature>
<evidence type="ECO:0000256" key="1">
    <source>
        <dbReference type="SAM" id="MobiDB-lite"/>
    </source>
</evidence>
<name>A0A6J5NUQ5_9CAUD</name>
<feature type="compositionally biased region" description="Basic and acidic residues" evidence="1">
    <location>
        <begin position="35"/>
        <end position="56"/>
    </location>
</feature>
<reference evidence="2" key="1">
    <citation type="submission" date="2020-04" db="EMBL/GenBank/DDBJ databases">
        <authorList>
            <person name="Chiriac C."/>
            <person name="Salcher M."/>
            <person name="Ghai R."/>
            <person name="Kavagutti S V."/>
        </authorList>
    </citation>
    <scope>NUCLEOTIDE SEQUENCE</scope>
</reference>
<protein>
    <submittedName>
        <fullName evidence="2">Uncharacterized protein</fullName>
    </submittedName>
</protein>
<feature type="region of interest" description="Disordered" evidence="1">
    <location>
        <begin position="23"/>
        <end position="85"/>
    </location>
</feature>
<feature type="compositionally biased region" description="Low complexity" evidence="1">
    <location>
        <begin position="293"/>
        <end position="303"/>
    </location>
</feature>
<accession>A0A6J5NUQ5</accession>
<gene>
    <name evidence="2" type="ORF">UFOVP770_10</name>
</gene>
<sequence length="332" mass="37140">MDNQTTLESPSLRDQIENAVDTVTEAPEVVETEVTEAKSDKPRDESGKFKSTKEVTEETPSEVQEEVSLEAKPSKPRPSSWKKDYEESWGKLDPTLQDYIAQRESDFAKGVSTYKAQWDQAQPILNSIEKFAPVLQQNGVDPAQWINNLGTAHQTLVFGNPDQKLQMFAQLANDYGVDLNGLLGGQQASPQFSMIAQELSQIKNQWQQFQSQQEQMEQTQLKGEIESFSKDKPYFDDVRETMAGLLQNNMASDLNTAYDKAIRLHDDIWQKVQSEQTRSSQTEQKSKLALVKAKAISPKSSSPTANVSLGGKGNNLRDQLASIVDTFSSENI</sequence>
<proteinExistence type="predicted"/>
<organism evidence="2">
    <name type="scientific">uncultured Caudovirales phage</name>
    <dbReference type="NCBI Taxonomy" id="2100421"/>
    <lineage>
        <taxon>Viruses</taxon>
        <taxon>Duplodnaviria</taxon>
        <taxon>Heunggongvirae</taxon>
        <taxon>Uroviricota</taxon>
        <taxon>Caudoviricetes</taxon>
        <taxon>Peduoviridae</taxon>
        <taxon>Maltschvirus</taxon>
        <taxon>Maltschvirus maltsch</taxon>
    </lineage>
</organism>
<dbReference type="EMBL" id="LR796715">
    <property type="protein sequence ID" value="CAB4160775.1"/>
    <property type="molecule type" value="Genomic_DNA"/>
</dbReference>
<evidence type="ECO:0000313" key="2">
    <source>
        <dbReference type="EMBL" id="CAB4160775.1"/>
    </source>
</evidence>